<keyword evidence="7 11" id="KW-0274">FAD</keyword>
<evidence type="ECO:0000256" key="1">
    <source>
        <dbReference type="ARBA" id="ARBA00005044"/>
    </source>
</evidence>
<dbReference type="eggNOG" id="COG0082">
    <property type="taxonomic scope" value="Bacteria"/>
</dbReference>
<evidence type="ECO:0000256" key="8">
    <source>
        <dbReference type="ARBA" id="ARBA00022857"/>
    </source>
</evidence>
<dbReference type="NCBIfam" id="TIGR00033">
    <property type="entry name" value="aroC"/>
    <property type="match status" value="1"/>
</dbReference>
<evidence type="ECO:0000256" key="3">
    <source>
        <dbReference type="ARBA" id="ARBA00013036"/>
    </source>
</evidence>
<dbReference type="EMBL" id="ACLF03000003">
    <property type="protein sequence ID" value="EFQ83883.1"/>
    <property type="molecule type" value="Genomic_DNA"/>
</dbReference>
<evidence type="ECO:0000256" key="5">
    <source>
        <dbReference type="ARBA" id="ARBA00022630"/>
    </source>
</evidence>
<dbReference type="FunFam" id="3.60.150.10:FF:000002">
    <property type="entry name" value="Chorismate synthase"/>
    <property type="match status" value="1"/>
</dbReference>
<dbReference type="OrthoDB" id="9771806at2"/>
<protein>
    <recommendedName>
        <fullName evidence="3 11">Chorismate synthase</fullName>
        <shortName evidence="11">CS</shortName>
        <ecNumber evidence="3 11">4.2.3.5</ecNumber>
    </recommendedName>
    <alternativeName>
        <fullName evidence="11">5-enolpyruvylshikimate-3-phosphate phospholyase</fullName>
    </alternativeName>
</protein>
<keyword evidence="9 11" id="KW-0057">Aromatic amino acid biosynthesis</keyword>
<gene>
    <name evidence="11 13" type="primary">aroC</name>
    <name evidence="13" type="ORF">HMPREF0063_10599</name>
</gene>
<dbReference type="EC" id="4.2.3.5" evidence="3 11"/>
<keyword evidence="6 11" id="KW-0288">FMN</keyword>
<dbReference type="NCBIfam" id="NF003793">
    <property type="entry name" value="PRK05382.1"/>
    <property type="match status" value="1"/>
</dbReference>
<dbReference type="HOGENOM" id="CLU_034547_2_0_11"/>
<organism evidence="13 14">
    <name type="scientific">Aeromicrobium marinum DSM 15272</name>
    <dbReference type="NCBI Taxonomy" id="585531"/>
    <lineage>
        <taxon>Bacteria</taxon>
        <taxon>Bacillati</taxon>
        <taxon>Actinomycetota</taxon>
        <taxon>Actinomycetes</taxon>
        <taxon>Propionibacteriales</taxon>
        <taxon>Nocardioidaceae</taxon>
        <taxon>Aeromicrobium</taxon>
    </lineage>
</organism>
<comment type="function">
    <text evidence="11">Catalyzes the anti-1,4-elimination of the C-3 phosphate and the C-6 proR hydrogen from 5-enolpyruvylshikimate-3-phosphate (EPSP) to yield chorismate, which is the branch point compound that serves as the starting substrate for the three terminal pathways of aromatic amino acid biosynthesis. This reaction introduces a second double bond into the aromatic ring system.</text>
</comment>
<dbReference type="GO" id="GO:0008652">
    <property type="term" value="P:amino acid biosynthetic process"/>
    <property type="evidence" value="ECO:0007669"/>
    <property type="project" value="UniProtKB-KW"/>
</dbReference>
<evidence type="ECO:0000256" key="4">
    <source>
        <dbReference type="ARBA" id="ARBA00022605"/>
    </source>
</evidence>
<keyword evidence="8 11" id="KW-0521">NADP</keyword>
<evidence type="ECO:0000256" key="12">
    <source>
        <dbReference type="RuleBase" id="RU000605"/>
    </source>
</evidence>
<feature type="binding site" evidence="11">
    <location>
        <position position="46"/>
    </location>
    <ligand>
        <name>NADP(+)</name>
        <dbReference type="ChEBI" id="CHEBI:58349"/>
    </ligand>
</feature>
<dbReference type="InterPro" id="IPR000453">
    <property type="entry name" value="Chorismate_synth"/>
</dbReference>
<dbReference type="Pfam" id="PF01264">
    <property type="entry name" value="Chorismate_synt"/>
    <property type="match status" value="1"/>
</dbReference>
<comment type="catalytic activity">
    <reaction evidence="11 12">
        <text>5-O-(1-carboxyvinyl)-3-phosphoshikimate = chorismate + phosphate</text>
        <dbReference type="Rhea" id="RHEA:21020"/>
        <dbReference type="ChEBI" id="CHEBI:29748"/>
        <dbReference type="ChEBI" id="CHEBI:43474"/>
        <dbReference type="ChEBI" id="CHEBI:57701"/>
        <dbReference type="EC" id="4.2.3.5"/>
    </reaction>
</comment>
<dbReference type="PANTHER" id="PTHR21085:SF0">
    <property type="entry name" value="CHORISMATE SYNTHASE"/>
    <property type="match status" value="1"/>
</dbReference>
<feature type="binding site" evidence="11">
    <location>
        <begin position="135"/>
        <end position="137"/>
    </location>
    <ligand>
        <name>FMN</name>
        <dbReference type="ChEBI" id="CHEBI:58210"/>
    </ligand>
</feature>
<name>E2S9F9_9ACTN</name>
<dbReference type="Gene3D" id="3.60.150.10">
    <property type="entry name" value="Chorismate synthase AroC"/>
    <property type="match status" value="1"/>
</dbReference>
<proteinExistence type="inferred from homology"/>
<dbReference type="STRING" id="585531.HMPREF0063_10599"/>
<dbReference type="PANTHER" id="PTHR21085">
    <property type="entry name" value="CHORISMATE SYNTHASE"/>
    <property type="match status" value="1"/>
</dbReference>
<dbReference type="GO" id="GO:0010181">
    <property type="term" value="F:FMN binding"/>
    <property type="evidence" value="ECO:0007669"/>
    <property type="project" value="TreeGrafter"/>
</dbReference>
<comment type="cofactor">
    <cofactor evidence="11 12">
        <name>FMNH2</name>
        <dbReference type="ChEBI" id="CHEBI:57618"/>
    </cofactor>
    <text evidence="11 12">Reduced FMN (FMNH(2)).</text>
</comment>
<comment type="caution">
    <text evidence="13">The sequence shown here is derived from an EMBL/GenBank/DDBJ whole genome shotgun (WGS) entry which is preliminary data.</text>
</comment>
<evidence type="ECO:0000256" key="11">
    <source>
        <dbReference type="HAMAP-Rule" id="MF_00300"/>
    </source>
</evidence>
<evidence type="ECO:0000256" key="6">
    <source>
        <dbReference type="ARBA" id="ARBA00022643"/>
    </source>
</evidence>
<feature type="binding site" evidence="11">
    <location>
        <position position="300"/>
    </location>
    <ligand>
        <name>FMN</name>
        <dbReference type="ChEBI" id="CHEBI:58210"/>
    </ligand>
</feature>
<evidence type="ECO:0000256" key="10">
    <source>
        <dbReference type="ARBA" id="ARBA00023239"/>
    </source>
</evidence>
<dbReference type="InterPro" id="IPR035904">
    <property type="entry name" value="Chorismate_synth_AroC_sf"/>
</dbReference>
<evidence type="ECO:0000256" key="9">
    <source>
        <dbReference type="ARBA" id="ARBA00023141"/>
    </source>
</evidence>
<dbReference type="SUPFAM" id="SSF103263">
    <property type="entry name" value="Chorismate synthase, AroC"/>
    <property type="match status" value="1"/>
</dbReference>
<dbReference type="InterPro" id="IPR020541">
    <property type="entry name" value="Chorismate_synthase_CS"/>
</dbReference>
<dbReference type="PROSITE" id="PS00787">
    <property type="entry name" value="CHORISMATE_SYNTHASE_1"/>
    <property type="match status" value="1"/>
</dbReference>
<feature type="binding site" evidence="11">
    <location>
        <position position="40"/>
    </location>
    <ligand>
        <name>NADP(+)</name>
        <dbReference type="ChEBI" id="CHEBI:58349"/>
    </ligand>
</feature>
<dbReference type="UniPathway" id="UPA00053">
    <property type="reaction ID" value="UER00090"/>
</dbReference>
<evidence type="ECO:0000313" key="13">
    <source>
        <dbReference type="EMBL" id="EFQ83883.1"/>
    </source>
</evidence>
<dbReference type="PROSITE" id="PS00789">
    <property type="entry name" value="CHORISMATE_SYNTHASE_3"/>
    <property type="match status" value="1"/>
</dbReference>
<evidence type="ECO:0000256" key="7">
    <source>
        <dbReference type="ARBA" id="ARBA00022827"/>
    </source>
</evidence>
<comment type="subunit">
    <text evidence="11">Homotetramer.</text>
</comment>
<dbReference type="GO" id="GO:0005829">
    <property type="term" value="C:cytosol"/>
    <property type="evidence" value="ECO:0007669"/>
    <property type="project" value="TreeGrafter"/>
</dbReference>
<comment type="pathway">
    <text evidence="1 11 12">Metabolic intermediate biosynthesis; chorismate biosynthesis; chorismate from D-erythrose 4-phosphate and phosphoenolpyruvate: step 7/7.</text>
</comment>
<dbReference type="GO" id="GO:0009073">
    <property type="term" value="P:aromatic amino acid family biosynthetic process"/>
    <property type="evidence" value="ECO:0007669"/>
    <property type="project" value="UniProtKB-KW"/>
</dbReference>
<dbReference type="CDD" id="cd07304">
    <property type="entry name" value="Chorismate_synthase"/>
    <property type="match status" value="1"/>
</dbReference>
<dbReference type="RefSeq" id="WP_007077621.1">
    <property type="nucleotide sequence ID" value="NZ_CM001024.1"/>
</dbReference>
<dbReference type="AlphaFoldDB" id="E2S9F9"/>
<evidence type="ECO:0000313" key="14">
    <source>
        <dbReference type="Proteomes" id="UP000003111"/>
    </source>
</evidence>
<dbReference type="PIRSF" id="PIRSF001456">
    <property type="entry name" value="Chorismate_synth"/>
    <property type="match status" value="1"/>
</dbReference>
<keyword evidence="14" id="KW-1185">Reference proteome</keyword>
<keyword evidence="10 11" id="KW-0456">Lyase</keyword>
<accession>E2S9F9</accession>
<reference evidence="13" key="1">
    <citation type="submission" date="2010-08" db="EMBL/GenBank/DDBJ databases">
        <authorList>
            <person name="Muzny D."/>
            <person name="Qin X."/>
            <person name="Buhay C."/>
            <person name="Dugan-Rocha S."/>
            <person name="Ding Y."/>
            <person name="Chen G."/>
            <person name="Hawes A."/>
            <person name="Holder M."/>
            <person name="Jhangiani S."/>
            <person name="Johnson A."/>
            <person name="Khan Z."/>
            <person name="Li Z."/>
            <person name="Liu W."/>
            <person name="Liu X."/>
            <person name="Perez L."/>
            <person name="Shen H."/>
            <person name="Wang Q."/>
            <person name="Watt J."/>
            <person name="Xi L."/>
            <person name="Xin Y."/>
            <person name="Zhou J."/>
            <person name="Deng J."/>
            <person name="Jiang H."/>
            <person name="Liu Y."/>
            <person name="Qu J."/>
            <person name="Song X.-Z."/>
            <person name="Zhang L."/>
            <person name="Villasana D."/>
            <person name="Johnson A."/>
            <person name="Liu J."/>
            <person name="Liyanage D."/>
            <person name="Lorensuhewa L."/>
            <person name="Robinson T."/>
            <person name="Song A."/>
            <person name="Song B.-B."/>
            <person name="Dinh H."/>
            <person name="Thornton R."/>
            <person name="Coyle M."/>
            <person name="Francisco L."/>
            <person name="Jackson L."/>
            <person name="Javaid M."/>
            <person name="Korchina V."/>
            <person name="Kovar C."/>
            <person name="Mata R."/>
            <person name="Mathew T."/>
            <person name="Ngo R."/>
            <person name="Nguyen L."/>
            <person name="Nguyen N."/>
            <person name="Okwuonu G."/>
            <person name="Ongeri F."/>
            <person name="Pham C."/>
            <person name="Simmons D."/>
            <person name="Wilczek-Boney K."/>
            <person name="Hale W."/>
            <person name="Jakkamsetti A."/>
            <person name="Pham P."/>
            <person name="Ruth R."/>
            <person name="San Lucas F."/>
            <person name="Warren J."/>
            <person name="Zhang J."/>
            <person name="Zhao Z."/>
            <person name="Zhou C."/>
            <person name="Zhu D."/>
            <person name="Lee S."/>
            <person name="Bess C."/>
            <person name="Blankenburg K."/>
            <person name="Forbes L."/>
            <person name="Fu Q."/>
            <person name="Gubbala S."/>
            <person name="Hirani K."/>
            <person name="Jayaseelan J.C."/>
            <person name="Lara F."/>
            <person name="Munidasa M."/>
            <person name="Palculict T."/>
            <person name="Patil S."/>
            <person name="Pu L.-L."/>
            <person name="Saada N."/>
            <person name="Tang L."/>
            <person name="Weissenberger G."/>
            <person name="Zhu Y."/>
            <person name="Hemphill L."/>
            <person name="Shang Y."/>
            <person name="Youmans B."/>
            <person name="Ayvaz T."/>
            <person name="Ross M."/>
            <person name="Santibanez J."/>
            <person name="Aqrawi P."/>
            <person name="Gross S."/>
            <person name="Joshi V."/>
            <person name="Fowler G."/>
            <person name="Nazareth L."/>
            <person name="Reid J."/>
            <person name="Worley K."/>
            <person name="Petrosino J."/>
            <person name="Highlander S."/>
            <person name="Gibbs R."/>
        </authorList>
    </citation>
    <scope>NUCLEOTIDE SEQUENCE [LARGE SCALE GENOMIC DNA]</scope>
    <source>
        <strain evidence="13">DSM 15272</strain>
    </source>
</reference>
<evidence type="ECO:0000256" key="2">
    <source>
        <dbReference type="ARBA" id="ARBA00008014"/>
    </source>
</evidence>
<keyword evidence="5 11" id="KW-0285">Flavoprotein</keyword>
<dbReference type="GO" id="GO:0009423">
    <property type="term" value="P:chorismate biosynthetic process"/>
    <property type="evidence" value="ECO:0007669"/>
    <property type="project" value="UniProtKB-UniRule"/>
</dbReference>
<dbReference type="HAMAP" id="MF_00300">
    <property type="entry name" value="Chorismate_synth"/>
    <property type="match status" value="1"/>
</dbReference>
<feature type="binding site" evidence="11">
    <location>
        <begin position="315"/>
        <end position="319"/>
    </location>
    <ligand>
        <name>FMN</name>
        <dbReference type="ChEBI" id="CHEBI:58210"/>
    </ligand>
</feature>
<sequence length="392" mass="40955">MLRWTTAGESHGPALAAILEGIPAGVQLTSKDIDAALARRRLGYGRGARMAFEADALEIIGGVRHGVTMGSPIALRIGNSEWPKWDQVMSADPVDPEVLAGLKRNAPLTRPRPGHADLAGMQKYDFDEARPVLERASARETAARVALGEIASQFVEQATGATIVSHVVALGTAVAPAGVVPTRADLEALDADPVRCFDPAASAAMVAEVDLAHKDGDTLGGVVEVVVDGLPPGLGSYTQGDRRLDARLAAALMGIQAIKGVEVGDGFELARTRGSLAHDEIVPTADGIRRVSGRSGGTEGGMTTGELLRVRAAMKPIATVPRALRTIDVSTGEEARAHHQRSDVCAVPAAGIVAEAMVALVLAEAVLEKFGGDSVGETRRNVESYLSHLSFR</sequence>
<dbReference type="GO" id="GO:0004107">
    <property type="term" value="F:chorismate synthase activity"/>
    <property type="evidence" value="ECO:0007669"/>
    <property type="project" value="UniProtKB-UniRule"/>
</dbReference>
<dbReference type="Proteomes" id="UP000003111">
    <property type="component" value="Unassembled WGS sequence"/>
</dbReference>
<comment type="similarity">
    <text evidence="2 11 12">Belongs to the chorismate synthase family.</text>
</comment>
<keyword evidence="4 11" id="KW-0028">Amino-acid biosynthesis</keyword>
<feature type="binding site" evidence="11">
    <location>
        <position position="341"/>
    </location>
    <ligand>
        <name>FMN</name>
        <dbReference type="ChEBI" id="CHEBI:58210"/>
    </ligand>
</feature>
<feature type="binding site" evidence="11">
    <location>
        <begin position="256"/>
        <end position="257"/>
    </location>
    <ligand>
        <name>FMN</name>
        <dbReference type="ChEBI" id="CHEBI:58210"/>
    </ligand>
</feature>